<reference evidence="2 3" key="1">
    <citation type="submission" date="2019-01" db="EMBL/GenBank/DDBJ databases">
        <title>Pseudoxanthomonas composti sp. nov., isolated from compost.</title>
        <authorList>
            <person name="Yang G."/>
        </authorList>
    </citation>
    <scope>NUCLEOTIDE SEQUENCE [LARGE SCALE GENOMIC DNA]</scope>
    <source>
        <strain evidence="2 3">GSS15</strain>
    </source>
</reference>
<evidence type="ECO:0000313" key="2">
    <source>
        <dbReference type="EMBL" id="RXQ99678.1"/>
    </source>
</evidence>
<dbReference type="PANTHER" id="PTHR28008">
    <property type="entry name" value="DOMAIN PROTEIN, PUTATIVE (AFU_ORTHOLOGUE AFUA_3G10980)-RELATED"/>
    <property type="match status" value="1"/>
</dbReference>
<dbReference type="NCBIfam" id="NF037970">
    <property type="entry name" value="vanZ_1"/>
    <property type="match status" value="1"/>
</dbReference>
<gene>
    <name evidence="2" type="ORF">EPA99_17710</name>
</gene>
<protein>
    <submittedName>
        <fullName evidence="2">VanZ family protein</fullName>
    </submittedName>
</protein>
<keyword evidence="1" id="KW-0812">Transmembrane</keyword>
<feature type="transmembrane region" description="Helical" evidence="1">
    <location>
        <begin position="17"/>
        <end position="38"/>
    </location>
</feature>
<feature type="transmembrane region" description="Helical" evidence="1">
    <location>
        <begin position="106"/>
        <end position="127"/>
    </location>
</feature>
<keyword evidence="1" id="KW-1133">Transmembrane helix</keyword>
<comment type="caution">
    <text evidence="2">The sequence shown here is derived from an EMBL/GenBank/DDBJ whole genome shotgun (WGS) entry which is preliminary data.</text>
</comment>
<keyword evidence="3" id="KW-1185">Reference proteome</keyword>
<accession>A0A4Q1JSE6</accession>
<feature type="transmembrane region" description="Helical" evidence="1">
    <location>
        <begin position="50"/>
        <end position="69"/>
    </location>
</feature>
<dbReference type="AlphaFoldDB" id="A0A4Q1JSE6"/>
<name>A0A4Q1JSE6_9GAMM</name>
<keyword evidence="1" id="KW-0472">Membrane</keyword>
<dbReference type="EMBL" id="SAWZ01000014">
    <property type="protein sequence ID" value="RXQ99678.1"/>
    <property type="molecule type" value="Genomic_DNA"/>
</dbReference>
<evidence type="ECO:0000313" key="3">
    <source>
        <dbReference type="Proteomes" id="UP000289784"/>
    </source>
</evidence>
<dbReference type="PANTHER" id="PTHR28008:SF1">
    <property type="entry name" value="DOMAIN PROTEIN, PUTATIVE (AFU_ORTHOLOGUE AFUA_3G10980)-RELATED"/>
    <property type="match status" value="1"/>
</dbReference>
<dbReference type="Proteomes" id="UP000289784">
    <property type="component" value="Unassembled WGS sequence"/>
</dbReference>
<organism evidence="2 3">
    <name type="scientific">Pseudoxanthomonas composti</name>
    <dbReference type="NCBI Taxonomy" id="2137479"/>
    <lineage>
        <taxon>Bacteria</taxon>
        <taxon>Pseudomonadati</taxon>
        <taxon>Pseudomonadota</taxon>
        <taxon>Gammaproteobacteria</taxon>
        <taxon>Lysobacterales</taxon>
        <taxon>Lysobacteraceae</taxon>
        <taxon>Pseudoxanthomonas</taxon>
    </lineage>
</organism>
<proteinExistence type="predicted"/>
<sequence length="136" mass="14353">MAAVSIPGLKPLGHPRLWLALWLLANVAVVVVCLLPGASLPQVPDGGDKVEHALAYFVLAAAAVQLFATRRGLLRACAWLVMLGVLIEFAQGALTADRSADALDALADTVGVLLGLATAWTPLRNLLVRLDPEKQE</sequence>
<dbReference type="RefSeq" id="WP_129472589.1">
    <property type="nucleotide sequence ID" value="NZ_SAWZ01000014.1"/>
</dbReference>
<feature type="transmembrane region" description="Helical" evidence="1">
    <location>
        <begin position="76"/>
        <end position="94"/>
    </location>
</feature>
<evidence type="ECO:0000256" key="1">
    <source>
        <dbReference type="SAM" id="Phobius"/>
    </source>
</evidence>